<gene>
    <name evidence="1" type="ORF">GCM10017621_26300</name>
</gene>
<evidence type="ECO:0000313" key="1">
    <source>
        <dbReference type="EMBL" id="GLK53122.1"/>
    </source>
</evidence>
<evidence type="ECO:0000313" key="2">
    <source>
        <dbReference type="Proteomes" id="UP001143486"/>
    </source>
</evidence>
<comment type="caution">
    <text evidence="1">The sequence shown here is derived from an EMBL/GenBank/DDBJ whole genome shotgun (WGS) entry which is preliminary data.</text>
</comment>
<name>A0A9W6IP73_9PROT</name>
<dbReference type="Proteomes" id="UP001143486">
    <property type="component" value="Unassembled WGS sequence"/>
</dbReference>
<dbReference type="EMBL" id="BSFE01000008">
    <property type="protein sequence ID" value="GLK53122.1"/>
    <property type="molecule type" value="Genomic_DNA"/>
</dbReference>
<proteinExistence type="predicted"/>
<reference evidence="1" key="2">
    <citation type="submission" date="2023-01" db="EMBL/GenBank/DDBJ databases">
        <authorList>
            <person name="Sun Q."/>
            <person name="Evtushenko L."/>
        </authorList>
    </citation>
    <scope>NUCLEOTIDE SEQUENCE</scope>
    <source>
        <strain evidence="1">VKM B-1513</strain>
    </source>
</reference>
<accession>A0A9W6IP73</accession>
<keyword evidence="2" id="KW-1185">Reference proteome</keyword>
<sequence length="566" mass="62259">MPGDIHYEVFFKKNRKAGWALAEAHDSRDAALKLAHTLLAKNKDGSARVSKETFCHDARKFRSMTVFEGGAETYGAIEEKTNEAQLPCLTPDDLSKPHARHTIKRVLTGWLERMQALPMELLHRADLVESLEASGTELQHAVQKVAVASARDQDANVQTLVKQLNELVQKALGRIYKDARDAKLPEYPRKAKFADIANGIFSGDKRAYTLRAAMADRLRHERKYGDKLEALLDMADTLPEAEDARAFALGEVDSYVSEVISFDAGREALLGKCKDLGETIERLTCLFDGDGKADALRMAPNCARRLAKWTHSREFDSCRAVIAQCLLKELERPARLRPTSVREEVRLARDLASRLVISSDSLLPADGLIKTFAARSARLLQPEVIDELLKHSADIDEEVSRLLMLEENLVGEANKSKLAGYVRATIGSSEADGYYIRGGAQPLERLARLAAHQKKVLKGTYPKDAKQELSAKFDELGVKIIDQSKILNMVEAGDRPALDKASALLRLATGGALPLGRCSTDAQARALRQIKSAAGLSEAQTEDGRPKLKAIHGLLQQLATQTGKAA</sequence>
<protein>
    <submittedName>
        <fullName evidence="1">Uncharacterized protein</fullName>
    </submittedName>
</protein>
<reference evidence="1" key="1">
    <citation type="journal article" date="2014" name="Int. J. Syst. Evol. Microbiol.">
        <title>Complete genome sequence of Corynebacterium casei LMG S-19264T (=DSM 44701T), isolated from a smear-ripened cheese.</title>
        <authorList>
            <consortium name="US DOE Joint Genome Institute (JGI-PGF)"/>
            <person name="Walter F."/>
            <person name="Albersmeier A."/>
            <person name="Kalinowski J."/>
            <person name="Ruckert C."/>
        </authorList>
    </citation>
    <scope>NUCLEOTIDE SEQUENCE</scope>
    <source>
        <strain evidence="1">VKM B-1513</strain>
    </source>
</reference>
<dbReference type="RefSeq" id="WP_271187481.1">
    <property type="nucleotide sequence ID" value="NZ_BSFE01000008.1"/>
</dbReference>
<dbReference type="AlphaFoldDB" id="A0A9W6IP73"/>
<organism evidence="1 2">
    <name type="scientific">Maricaulis virginensis</name>
    <dbReference type="NCBI Taxonomy" id="144022"/>
    <lineage>
        <taxon>Bacteria</taxon>
        <taxon>Pseudomonadati</taxon>
        <taxon>Pseudomonadota</taxon>
        <taxon>Alphaproteobacteria</taxon>
        <taxon>Maricaulales</taxon>
        <taxon>Maricaulaceae</taxon>
        <taxon>Maricaulis</taxon>
    </lineage>
</organism>